<feature type="domain" description="Prolyl 4-hydroxylase alpha subunit Fe(2+) 2OG dioxygenase" evidence="1">
    <location>
        <begin position="144"/>
        <end position="243"/>
    </location>
</feature>
<dbReference type="eggNOG" id="COG3751">
    <property type="taxonomic scope" value="Bacteria"/>
</dbReference>
<protein>
    <recommendedName>
        <fullName evidence="1">Prolyl 4-hydroxylase alpha subunit Fe(2+) 2OG dioxygenase domain-containing protein</fullName>
    </recommendedName>
</protein>
<organism evidence="2 3">
    <name type="scientific">Phenylobacterium zucineum (strain HLK1)</name>
    <dbReference type="NCBI Taxonomy" id="450851"/>
    <lineage>
        <taxon>Bacteria</taxon>
        <taxon>Pseudomonadati</taxon>
        <taxon>Pseudomonadota</taxon>
        <taxon>Alphaproteobacteria</taxon>
        <taxon>Caulobacterales</taxon>
        <taxon>Caulobacteraceae</taxon>
        <taxon>Phenylobacterium</taxon>
    </lineage>
</organism>
<dbReference type="OrthoDB" id="9783171at2"/>
<dbReference type="KEGG" id="pzu:PHZ_c0830"/>
<gene>
    <name evidence="2" type="ordered locus">PHZ_c0830</name>
</gene>
<dbReference type="Proteomes" id="UP000001868">
    <property type="component" value="Chromosome"/>
</dbReference>
<keyword evidence="3" id="KW-1185">Reference proteome</keyword>
<dbReference type="STRING" id="450851.PHZ_c0830"/>
<evidence type="ECO:0000313" key="3">
    <source>
        <dbReference type="Proteomes" id="UP000001868"/>
    </source>
</evidence>
<dbReference type="Gene3D" id="2.60.120.620">
    <property type="entry name" value="q2cbj1_9rhob like domain"/>
    <property type="match status" value="1"/>
</dbReference>
<dbReference type="HOGENOM" id="CLU_078769_0_0_5"/>
<evidence type="ECO:0000313" key="2">
    <source>
        <dbReference type="EMBL" id="ACG77244.1"/>
    </source>
</evidence>
<dbReference type="AlphaFoldDB" id="B4RGC0"/>
<dbReference type="Pfam" id="PF13640">
    <property type="entry name" value="2OG-FeII_Oxy_3"/>
    <property type="match status" value="1"/>
</dbReference>
<sequence>MLKKLLSRGAAPAPAPAAVSPGPEAYFGLMAQGAAYGRDVEAWAAGYQAADPFPHIILDGLFDPGVLRRVVDEIPSPLAPNSLFTADVKHLQENKFAWRDVPALGPESTRLIGFLSGKPFLEFLSALTGIPGLLPDPYLWGGGFHQILAGGKLAIHADFNIHPVTQLYRRVNLLLYLNEGWEAAWGGDLELWNRDMDACVQRIAPLFNRTVVFSTTDVSFHGHPEPMTCPPDKVRRSLALYYYTYERLPHDPHSTLWRDRPGDAGKVQAAMDDFWKKT</sequence>
<name>B4RGC0_PHEZH</name>
<accession>B4RGC0</accession>
<dbReference type="InterPro" id="IPR044862">
    <property type="entry name" value="Pro_4_hyd_alph_FE2OG_OXY"/>
</dbReference>
<evidence type="ECO:0000259" key="1">
    <source>
        <dbReference type="Pfam" id="PF13640"/>
    </source>
</evidence>
<dbReference type="EMBL" id="CP000747">
    <property type="protein sequence ID" value="ACG77244.1"/>
    <property type="molecule type" value="Genomic_DNA"/>
</dbReference>
<reference evidence="2 3" key="1">
    <citation type="journal article" date="2008" name="BMC Genomics">
        <title>Complete genome of Phenylobacterium zucineum - a novel facultative intracellular bacterium isolated from human erythroleukemia cell line K562.</title>
        <authorList>
            <person name="Luo Y."/>
            <person name="Xu X."/>
            <person name="Ding Z."/>
            <person name="Liu Z."/>
            <person name="Zhang B."/>
            <person name="Yan Z."/>
            <person name="Sun J."/>
            <person name="Hu S."/>
            <person name="Hu X."/>
        </authorList>
    </citation>
    <scope>NUCLEOTIDE SEQUENCE [LARGE SCALE GENOMIC DNA]</scope>
    <source>
        <strain evidence="2 3">HLK1</strain>
    </source>
</reference>
<dbReference type="RefSeq" id="WP_012521392.1">
    <property type="nucleotide sequence ID" value="NC_011144.1"/>
</dbReference>
<proteinExistence type="predicted"/>